<organism evidence="3 4">
    <name type="scientific">Haliangium ochraceum (strain DSM 14365 / JCM 11303 / SMP-2)</name>
    <dbReference type="NCBI Taxonomy" id="502025"/>
    <lineage>
        <taxon>Bacteria</taxon>
        <taxon>Pseudomonadati</taxon>
        <taxon>Myxococcota</taxon>
        <taxon>Polyangia</taxon>
        <taxon>Haliangiales</taxon>
        <taxon>Kofleriaceae</taxon>
        <taxon>Haliangium</taxon>
    </lineage>
</organism>
<dbReference type="InterPro" id="IPR011989">
    <property type="entry name" value="ARM-like"/>
</dbReference>
<accession>D0LGJ4</accession>
<sequence>MPSRLSSLLVSDGVVSVKRMEHAFQRQVIYGGSLDTILLEMNLVSEARLVQYLSKATSLPPATPQETAGTDTAAAERCLAAVADRYRVVPLCFSDSALRLLVHDPVEMAGLEELANELGVAVQPLVVPEYRFHLTHVRVFGGTPDARYETLARRADESRPLQPVGKARSVIVDAGGGGGGDTERTAAAPTTIEAAAEVFELPAPKRREKRTMEMASAALARRSELDLGNASPVAPTREQRLGHLDTAPVAATDSGRESPANARARAAGPDTEALSAEQAIAALPEAEDRDIIFNLLLRAVRHWSEYAALFTVQGQSAIGRIAIDGDRVDRMAIARAVLPLDMASPFRTVAQSLTPYAGPLRIELPGMNSMLADLGIAPTTTVVLVPVILRGRVVAIALGHGGAEPVSDEASGALMPVTVAAADAISRLIVKAKSQRQTAVTAVAPPPGQEPAAAPAPDAEADTDRYEGPRRRPERSTQVMAHPPIDSVLSAVQSENPEEADYGRASALARPDETLSALAARFPGTLWVERFELEGQPLPPAEHGPLLALTIELGPLATELLIEKLADPDRETRYYAALCLAETRPREALEPFVEHLFDSDYGIRSLVIDALSDYPAAQLEKALARVRQALHSDQGGRVQAAGNALAKLGDTHAVPVLIDVMAEGGSGAEHARRTLISLTRQDFASSVRKWRSWWNKHQEQHMIEWLIEALGHKDENLRGAAAEDLRQRTGEYFGFHHDLSKREREQAQQRWREWWRQTGSMKFAGPRA</sequence>
<dbReference type="Gene3D" id="1.25.10.10">
    <property type="entry name" value="Leucine-rich Repeat Variant"/>
    <property type="match status" value="1"/>
</dbReference>
<dbReference type="KEGG" id="hoh:Hoch_0099"/>
<gene>
    <name evidence="3" type="ordered locus">Hoch_0099</name>
</gene>
<dbReference type="Pfam" id="PF05157">
    <property type="entry name" value="MshEN"/>
    <property type="match status" value="1"/>
</dbReference>
<evidence type="ECO:0000256" key="1">
    <source>
        <dbReference type="SAM" id="MobiDB-lite"/>
    </source>
</evidence>
<dbReference type="Pfam" id="PF13646">
    <property type="entry name" value="HEAT_2"/>
    <property type="match status" value="1"/>
</dbReference>
<dbReference type="InterPro" id="IPR007831">
    <property type="entry name" value="T2SS_GspE_N"/>
</dbReference>
<dbReference type="HOGENOM" id="CLU_363612_0_0_7"/>
<protein>
    <submittedName>
        <fullName evidence="3">General secretory system II protein E domain protein</fullName>
    </submittedName>
</protein>
<dbReference type="STRING" id="502025.Hoch_0099"/>
<dbReference type="EMBL" id="CP001804">
    <property type="protein sequence ID" value="ACY12740.1"/>
    <property type="molecule type" value="Genomic_DNA"/>
</dbReference>
<feature type="region of interest" description="Disordered" evidence="1">
    <location>
        <begin position="250"/>
        <end position="271"/>
    </location>
</feature>
<dbReference type="InterPro" id="IPR016024">
    <property type="entry name" value="ARM-type_fold"/>
</dbReference>
<feature type="region of interest" description="Disordered" evidence="1">
    <location>
        <begin position="439"/>
        <end position="485"/>
    </location>
</feature>
<dbReference type="Proteomes" id="UP000001880">
    <property type="component" value="Chromosome"/>
</dbReference>
<evidence type="ECO:0000313" key="3">
    <source>
        <dbReference type="EMBL" id="ACY12740.1"/>
    </source>
</evidence>
<reference evidence="3 4" key="1">
    <citation type="journal article" date="2010" name="Stand. Genomic Sci.">
        <title>Complete genome sequence of Haliangium ochraceum type strain (SMP-2).</title>
        <authorList>
            <consortium name="US DOE Joint Genome Institute (JGI-PGF)"/>
            <person name="Ivanova N."/>
            <person name="Daum C."/>
            <person name="Lang E."/>
            <person name="Abt B."/>
            <person name="Kopitz M."/>
            <person name="Saunders E."/>
            <person name="Lapidus A."/>
            <person name="Lucas S."/>
            <person name="Glavina Del Rio T."/>
            <person name="Nolan M."/>
            <person name="Tice H."/>
            <person name="Copeland A."/>
            <person name="Cheng J.F."/>
            <person name="Chen F."/>
            <person name="Bruce D."/>
            <person name="Goodwin L."/>
            <person name="Pitluck S."/>
            <person name="Mavromatis K."/>
            <person name="Pati A."/>
            <person name="Mikhailova N."/>
            <person name="Chen A."/>
            <person name="Palaniappan K."/>
            <person name="Land M."/>
            <person name="Hauser L."/>
            <person name="Chang Y.J."/>
            <person name="Jeffries C.D."/>
            <person name="Detter J.C."/>
            <person name="Brettin T."/>
            <person name="Rohde M."/>
            <person name="Goker M."/>
            <person name="Bristow J."/>
            <person name="Markowitz V."/>
            <person name="Eisen J.A."/>
            <person name="Hugenholtz P."/>
            <person name="Kyrpides N.C."/>
            <person name="Klenk H.P."/>
        </authorList>
    </citation>
    <scope>NUCLEOTIDE SEQUENCE [LARGE SCALE GENOMIC DNA]</scope>
    <source>
        <strain evidence="4">DSM 14365 / CIP 107738 / JCM 11303 / AJ 13395 / SMP-2</strain>
    </source>
</reference>
<dbReference type="eggNOG" id="COG1413">
    <property type="taxonomic scope" value="Bacteria"/>
</dbReference>
<keyword evidence="4" id="KW-1185">Reference proteome</keyword>
<feature type="compositionally biased region" description="Basic and acidic residues" evidence="1">
    <location>
        <begin position="462"/>
        <end position="475"/>
    </location>
</feature>
<dbReference type="SUPFAM" id="SSF160246">
    <property type="entry name" value="EspE N-terminal domain-like"/>
    <property type="match status" value="1"/>
</dbReference>
<dbReference type="Gene3D" id="3.30.300.160">
    <property type="entry name" value="Type II secretion system, protein E, N-terminal domain"/>
    <property type="match status" value="1"/>
</dbReference>
<dbReference type="AlphaFoldDB" id="D0LGJ4"/>
<dbReference type="OrthoDB" id="5479524at2"/>
<dbReference type="SUPFAM" id="SSF48371">
    <property type="entry name" value="ARM repeat"/>
    <property type="match status" value="1"/>
</dbReference>
<name>D0LGJ4_HALO1</name>
<evidence type="ECO:0000259" key="2">
    <source>
        <dbReference type="Pfam" id="PF05157"/>
    </source>
</evidence>
<evidence type="ECO:0000313" key="4">
    <source>
        <dbReference type="Proteomes" id="UP000001880"/>
    </source>
</evidence>
<dbReference type="InterPro" id="IPR037257">
    <property type="entry name" value="T2SS_E_N_sf"/>
</dbReference>
<proteinExistence type="predicted"/>
<feature type="domain" description="Type II secretion system protein GspE N-terminal" evidence="2">
    <location>
        <begin position="71"/>
        <end position="132"/>
    </location>
</feature>